<comment type="caution">
    <text evidence="1">The sequence shown here is derived from an EMBL/GenBank/DDBJ whole genome shotgun (WGS) entry which is preliminary data.</text>
</comment>
<proteinExistence type="predicted"/>
<name>A0ABU8RM77_9ACTN</name>
<sequence>MFAVALTLILLGALLPLCALAWAWRVTKREHDDLRDRLARVGKVELRQARDKLGKPWPGAAEYEKQDARDRAETDEIVKPRRKAWEVTYIAEFTRTDILAAALDDLRGPAVLTAVGVAFGTAGSALSLWL</sequence>
<protein>
    <submittedName>
        <fullName evidence="1">Uncharacterized protein</fullName>
    </submittedName>
</protein>
<dbReference type="Proteomes" id="UP001387100">
    <property type="component" value="Unassembled WGS sequence"/>
</dbReference>
<dbReference type="EMBL" id="JBBIAA010000017">
    <property type="protein sequence ID" value="MEJ5946181.1"/>
    <property type="molecule type" value="Genomic_DNA"/>
</dbReference>
<gene>
    <name evidence="1" type="ORF">WDZ17_12855</name>
</gene>
<keyword evidence="2" id="KW-1185">Reference proteome</keyword>
<evidence type="ECO:0000313" key="2">
    <source>
        <dbReference type="Proteomes" id="UP001387100"/>
    </source>
</evidence>
<organism evidence="1 2">
    <name type="scientific">Pseudokineococcus basanitobsidens</name>
    <dbReference type="NCBI Taxonomy" id="1926649"/>
    <lineage>
        <taxon>Bacteria</taxon>
        <taxon>Bacillati</taxon>
        <taxon>Actinomycetota</taxon>
        <taxon>Actinomycetes</taxon>
        <taxon>Kineosporiales</taxon>
        <taxon>Kineosporiaceae</taxon>
        <taxon>Pseudokineococcus</taxon>
    </lineage>
</organism>
<accession>A0ABU8RM77</accession>
<evidence type="ECO:0000313" key="1">
    <source>
        <dbReference type="EMBL" id="MEJ5946181.1"/>
    </source>
</evidence>
<dbReference type="RefSeq" id="WP_339575563.1">
    <property type="nucleotide sequence ID" value="NZ_JBBIAA010000017.1"/>
</dbReference>
<reference evidence="1 2" key="1">
    <citation type="journal article" date="2017" name="Int. J. Syst. Evol. Microbiol.">
        <title>Pseudokineococcus basanitobsidens sp. nov., isolated from volcanic rock.</title>
        <authorList>
            <person name="Lee D.W."/>
            <person name="Park M.Y."/>
            <person name="Kim J.J."/>
            <person name="Kim B.S."/>
        </authorList>
    </citation>
    <scope>NUCLEOTIDE SEQUENCE [LARGE SCALE GENOMIC DNA]</scope>
    <source>
        <strain evidence="1 2">DSM 103726</strain>
    </source>
</reference>